<dbReference type="EMBL" id="CAUEEQ010075475">
    <property type="protein sequence ID" value="CAJ0966591.1"/>
    <property type="molecule type" value="Genomic_DNA"/>
</dbReference>
<feature type="region of interest" description="Disordered" evidence="1">
    <location>
        <begin position="43"/>
        <end position="67"/>
    </location>
</feature>
<feature type="compositionally biased region" description="Basic residues" evidence="1">
    <location>
        <begin position="43"/>
        <end position="53"/>
    </location>
</feature>
<protein>
    <submittedName>
        <fullName evidence="3">Uncharacterized protein</fullName>
    </submittedName>
</protein>
<proteinExistence type="predicted"/>
<dbReference type="InterPro" id="IPR039586">
    <property type="entry name" value="CFAP46"/>
</dbReference>
<dbReference type="PANTHER" id="PTHR15977">
    <property type="entry name" value="CILIA- AND FLAGELLA-ASSOCIATED PROTEIN 46"/>
    <property type="match status" value="1"/>
</dbReference>
<sequence length="249" mass="29126">MERWLSECCLLYEADDNRCQCLQQEALLNHYKKTLRLYRTRNLHRAKRKKRKKEGNEEKPRRKAPIDALPSTAEEWAGFDSPDEVRDAFRQDTSYQTMNRSTIVKPMFSLYYLDLLVNQLQNISFTHLSLPVLQFEEVIAHDVVQSKSLSDLYHLRLSQVCTSLKLYHAVSYHQRAAGNVFINEYEQIRPLLMHPMILFALAAAAWHWLLQDIVPVYQIKGISKLVKLCLPKVQCFCDSLTSHGYSTNY</sequence>
<evidence type="ECO:0000313" key="3">
    <source>
        <dbReference type="EMBL" id="CAJ0966591.1"/>
    </source>
</evidence>
<dbReference type="Proteomes" id="UP001176940">
    <property type="component" value="Unassembled WGS sequence"/>
</dbReference>
<evidence type="ECO:0000256" key="2">
    <source>
        <dbReference type="SAM" id="Phobius"/>
    </source>
</evidence>
<keyword evidence="4" id="KW-1185">Reference proteome</keyword>
<keyword evidence="2" id="KW-0472">Membrane</keyword>
<keyword evidence="2" id="KW-0812">Transmembrane</keyword>
<gene>
    <name evidence="3" type="ORF">RIMI_LOCUS21440680</name>
</gene>
<keyword evidence="2" id="KW-1133">Transmembrane helix</keyword>
<comment type="caution">
    <text evidence="3">The sequence shown here is derived from an EMBL/GenBank/DDBJ whole genome shotgun (WGS) entry which is preliminary data.</text>
</comment>
<feature type="transmembrane region" description="Helical" evidence="2">
    <location>
        <begin position="191"/>
        <end position="210"/>
    </location>
</feature>
<reference evidence="3" key="1">
    <citation type="submission" date="2023-07" db="EMBL/GenBank/DDBJ databases">
        <authorList>
            <person name="Stuckert A."/>
        </authorList>
    </citation>
    <scope>NUCLEOTIDE SEQUENCE</scope>
</reference>
<organism evidence="3 4">
    <name type="scientific">Ranitomeya imitator</name>
    <name type="common">mimic poison frog</name>
    <dbReference type="NCBI Taxonomy" id="111125"/>
    <lineage>
        <taxon>Eukaryota</taxon>
        <taxon>Metazoa</taxon>
        <taxon>Chordata</taxon>
        <taxon>Craniata</taxon>
        <taxon>Vertebrata</taxon>
        <taxon>Euteleostomi</taxon>
        <taxon>Amphibia</taxon>
        <taxon>Batrachia</taxon>
        <taxon>Anura</taxon>
        <taxon>Neobatrachia</taxon>
        <taxon>Hyloidea</taxon>
        <taxon>Dendrobatidae</taxon>
        <taxon>Dendrobatinae</taxon>
        <taxon>Ranitomeya</taxon>
    </lineage>
</organism>
<evidence type="ECO:0000256" key="1">
    <source>
        <dbReference type="SAM" id="MobiDB-lite"/>
    </source>
</evidence>
<evidence type="ECO:0000313" key="4">
    <source>
        <dbReference type="Proteomes" id="UP001176940"/>
    </source>
</evidence>
<accession>A0ABN9MLU2</accession>
<name>A0ABN9MLU2_9NEOB</name>
<dbReference type="PANTHER" id="PTHR15977:SF15">
    <property type="entry name" value="CILIA- AND FLAGELLA-ASSOCIATED PROTEIN 46"/>
    <property type="match status" value="1"/>
</dbReference>